<sequence>MSAAASGLRSVSVQPGGGVSHLWVDFVEKCRVRIGEPKVNMKMIAEDAARFLILSQVAAFGWPRD</sequence>
<dbReference type="Proteomes" id="UP000028488">
    <property type="component" value="Chromosome"/>
</dbReference>
<reference evidence="1 2" key="1">
    <citation type="submission" date="2014-07" db="EMBL/GenBank/DDBJ databases">
        <title>Genome Sequence of Rhodococcus opacus Strain R7, a Biodegrader of Mono- and Polycyclic Aromatic Hydrocarbons.</title>
        <authorList>
            <person name="Di Gennaro P."/>
            <person name="Zampolli J."/>
            <person name="Presti I."/>
            <person name="Cappelletti M."/>
            <person name="D'Ursi P."/>
            <person name="Orro A."/>
            <person name="Mezzelani A."/>
            <person name="Milanesi L."/>
        </authorList>
    </citation>
    <scope>NUCLEOTIDE SEQUENCE [LARGE SCALE GENOMIC DNA]</scope>
    <source>
        <strain evidence="1 2">R7</strain>
    </source>
</reference>
<dbReference type="EMBL" id="CP008947">
    <property type="protein sequence ID" value="AII03265.1"/>
    <property type="molecule type" value="Genomic_DNA"/>
</dbReference>
<name>A0A076EAI7_RHOOP</name>
<proteinExistence type="predicted"/>
<dbReference type="AlphaFoldDB" id="A0A076EAI7"/>
<protein>
    <submittedName>
        <fullName evidence="1">Uncharacterized protein</fullName>
    </submittedName>
</protein>
<gene>
    <name evidence="1" type="ORF">EP51_00795</name>
</gene>
<evidence type="ECO:0000313" key="1">
    <source>
        <dbReference type="EMBL" id="AII03265.1"/>
    </source>
</evidence>
<evidence type="ECO:0000313" key="2">
    <source>
        <dbReference type="Proteomes" id="UP000028488"/>
    </source>
</evidence>
<accession>A0A076EAI7</accession>
<organism evidence="1 2">
    <name type="scientific">Rhodococcus opacus</name>
    <name type="common">Nocardia opaca</name>
    <dbReference type="NCBI Taxonomy" id="37919"/>
    <lineage>
        <taxon>Bacteria</taxon>
        <taxon>Bacillati</taxon>
        <taxon>Actinomycetota</taxon>
        <taxon>Actinomycetes</taxon>
        <taxon>Mycobacteriales</taxon>
        <taxon>Nocardiaceae</taxon>
        <taxon>Rhodococcus</taxon>
    </lineage>
</organism>